<evidence type="ECO:0000256" key="1">
    <source>
        <dbReference type="SAM" id="MobiDB-lite"/>
    </source>
</evidence>
<keyword evidence="3" id="KW-1185">Reference proteome</keyword>
<name>A0A1D3CWA8_9EIME</name>
<comment type="caution">
    <text evidence="2">The sequence shown here is derived from an EMBL/GenBank/DDBJ whole genome shotgun (WGS) entry which is preliminary data.</text>
</comment>
<dbReference type="Proteomes" id="UP000095192">
    <property type="component" value="Unassembled WGS sequence"/>
</dbReference>
<dbReference type="SUPFAM" id="SSF52540">
    <property type="entry name" value="P-loop containing nucleoside triphosphate hydrolases"/>
    <property type="match status" value="1"/>
</dbReference>
<reference evidence="2 3" key="1">
    <citation type="journal article" date="2016" name="BMC Genomics">
        <title>Comparative genomics reveals Cyclospora cayetanensis possesses coccidia-like metabolism and invasion components but unique surface antigens.</title>
        <authorList>
            <person name="Liu S."/>
            <person name="Wang L."/>
            <person name="Zheng H."/>
            <person name="Xu Z."/>
            <person name="Roellig D.M."/>
            <person name="Li N."/>
            <person name="Frace M.A."/>
            <person name="Tang K."/>
            <person name="Arrowood M.J."/>
            <person name="Moss D.M."/>
            <person name="Zhang L."/>
            <person name="Feng Y."/>
            <person name="Xiao L."/>
        </authorList>
    </citation>
    <scope>NUCLEOTIDE SEQUENCE [LARGE SCALE GENOMIC DNA]</scope>
    <source>
        <strain evidence="2 3">CHN_HEN01</strain>
    </source>
</reference>
<feature type="region of interest" description="Disordered" evidence="1">
    <location>
        <begin position="1"/>
        <end position="42"/>
    </location>
</feature>
<dbReference type="VEuPathDB" id="ToxoDB:cyc_05732"/>
<organism evidence="2 3">
    <name type="scientific">Cyclospora cayetanensis</name>
    <dbReference type="NCBI Taxonomy" id="88456"/>
    <lineage>
        <taxon>Eukaryota</taxon>
        <taxon>Sar</taxon>
        <taxon>Alveolata</taxon>
        <taxon>Apicomplexa</taxon>
        <taxon>Conoidasida</taxon>
        <taxon>Coccidia</taxon>
        <taxon>Eucoccidiorida</taxon>
        <taxon>Eimeriorina</taxon>
        <taxon>Eimeriidae</taxon>
        <taxon>Cyclospora</taxon>
    </lineage>
</organism>
<dbReference type="InterPro" id="IPR027417">
    <property type="entry name" value="P-loop_NTPase"/>
</dbReference>
<dbReference type="VEuPathDB" id="ToxoDB:LOC34622040"/>
<protein>
    <submittedName>
        <fullName evidence="2">Uncharacterized protein</fullName>
    </submittedName>
</protein>
<sequence>MRDNAQGPLLTEHPQDNAAAPIGGWAPGGLPQGGESVKSGGPLSCTGRSALLPSQQRAKELVLRAAATAAGSTRTLRLCVCGPPSAAADLAVYESVAVLNRTTLGELMGALQGASSNATVSQRSPSAFAGEALGAPAAAAKALKWFVRGSGALTHIYCPAMGALERRSEARQLLHLLIERGANVTSCASNRSKSASGAAAAHRQHQQVSAQSLMGFKGGPQRPPAAHTFLLEEPETFSWGQQRHVTRLMEAAGVGWIAICRAPHRLCPALRDSSCCIRFPRPSSGELGLYLHFCATARAASAAESSSAPPVGYFVALAKAAGCELLAAIQLARRAASSKFPPLRHLYQDAHPQQQSREQTHQREPRAQQQMEGVEENGQQEETKGGRMLATSEDGIFFAGAPAISLVCGPLRKVHRILSRKPANPKTLQTLRSIWFEGLYGEHSGMLDHVDSLLLRPEDADYHAELTHLLAACSVQLREGFLAAGFQPALDLLNNEILRLREKREQDRAQEDTKAVDQLSGGLGKHSPEAVIPEPSLPSREQSEGPSSLSEEEGPSGLPMEAGTEADNSHSFQLFDPDE</sequence>
<feature type="region of interest" description="Disordered" evidence="1">
    <location>
        <begin position="349"/>
        <end position="385"/>
    </location>
</feature>
<accession>A0A1D3CWA8</accession>
<evidence type="ECO:0000313" key="2">
    <source>
        <dbReference type="EMBL" id="OEH75489.1"/>
    </source>
</evidence>
<gene>
    <name evidence="2" type="ORF">cyc_05732</name>
</gene>
<feature type="compositionally biased region" description="Basic and acidic residues" evidence="1">
    <location>
        <begin position="505"/>
        <end position="515"/>
    </location>
</feature>
<feature type="compositionally biased region" description="Low complexity" evidence="1">
    <location>
        <begin position="544"/>
        <end position="559"/>
    </location>
</feature>
<feature type="region of interest" description="Disordered" evidence="1">
    <location>
        <begin position="505"/>
        <end position="579"/>
    </location>
</feature>
<proteinExistence type="predicted"/>
<dbReference type="InParanoid" id="A0A1D3CWA8"/>
<dbReference type="EMBL" id="JROU02001713">
    <property type="protein sequence ID" value="OEH75489.1"/>
    <property type="molecule type" value="Genomic_DNA"/>
</dbReference>
<dbReference type="AlphaFoldDB" id="A0A1D3CWA8"/>
<evidence type="ECO:0000313" key="3">
    <source>
        <dbReference type="Proteomes" id="UP000095192"/>
    </source>
</evidence>